<dbReference type="InterPro" id="IPR043472">
    <property type="entry name" value="Macro_dom-like"/>
</dbReference>
<dbReference type="Pfam" id="PF01661">
    <property type="entry name" value="Macro"/>
    <property type="match status" value="1"/>
</dbReference>
<dbReference type="InterPro" id="IPR002589">
    <property type="entry name" value="Macro_dom"/>
</dbReference>
<accession>A0A813XW94</accession>
<evidence type="ECO:0000313" key="3">
    <source>
        <dbReference type="Proteomes" id="UP000663832"/>
    </source>
</evidence>
<gene>
    <name evidence="2" type="ORF">QVE165_LOCUS7990</name>
</gene>
<organism evidence="2 3">
    <name type="scientific">Adineta steineri</name>
    <dbReference type="NCBI Taxonomy" id="433720"/>
    <lineage>
        <taxon>Eukaryota</taxon>
        <taxon>Metazoa</taxon>
        <taxon>Spiralia</taxon>
        <taxon>Gnathifera</taxon>
        <taxon>Rotifera</taxon>
        <taxon>Eurotatoria</taxon>
        <taxon>Bdelloidea</taxon>
        <taxon>Adinetida</taxon>
        <taxon>Adinetidae</taxon>
        <taxon>Adineta</taxon>
    </lineage>
</organism>
<name>A0A813XW94_9BILA</name>
<comment type="caution">
    <text evidence="2">The sequence shown here is derived from an EMBL/GenBank/DDBJ whole genome shotgun (WGS) entry which is preliminary data.</text>
</comment>
<dbReference type="Proteomes" id="UP000663832">
    <property type="component" value="Unassembled WGS sequence"/>
</dbReference>
<dbReference type="OrthoDB" id="365077at2759"/>
<dbReference type="PANTHER" id="PTHR11106">
    <property type="entry name" value="GANGLIOSIDE INDUCED DIFFERENTIATION ASSOCIATED PROTEIN 2-RELATED"/>
    <property type="match status" value="1"/>
</dbReference>
<keyword evidence="3" id="KW-1185">Reference proteome</keyword>
<dbReference type="SMART" id="SM00506">
    <property type="entry name" value="A1pp"/>
    <property type="match status" value="1"/>
</dbReference>
<dbReference type="PANTHER" id="PTHR11106:SF27">
    <property type="entry name" value="MACRO DOMAIN-CONTAINING PROTEIN"/>
    <property type="match status" value="1"/>
</dbReference>
<dbReference type="AlphaFoldDB" id="A0A813XW94"/>
<sequence>MSGITIEKNDETSTRFTFTNGSLVVLIRNGDLSQEPCDALVNSTNTWMNPSGGLDKGIHQLMGQFFTDQVVSIHIAMKEDSCQIGQSRIFVAHYDDKNINTRFIINTVGPVYSEETKEYATFLLKSCYHTSLALANLYQLCSIAYPAISCGAHHFPPQEAARVSIESIREFSYNVKDVRFVLFDTATYEIFLKEWTDYAQKVNREANSIDQTPVIVNESLKTLSSTSISSTNYCVLCQDKKLSIDEQLLCNDCLKMARAEMFNTILTRLRLAAEKSYDELKHVCQMLKPILKSYPLVYTPVQIFDQSIHKRDHIAETYLQTYCTQEFRNFMPMAIIGDGNCFYNAFVKLGGGGAGTTTDTMTLTSVELRARNIIELVLNIDDYIAQYGHLSCFLENFEDYVRKEMMHDTNLITIWDLLSIPTVLNITLISVYPKVNGDDDLHHQYINNMLFIPLIHEDENQEQNNGPLVMNKEVRLLFSNGNRVMMDPSQKKDNWLPNHFVPLLNFK</sequence>
<proteinExistence type="predicted"/>
<dbReference type="EMBL" id="CAJNOM010000035">
    <property type="protein sequence ID" value="CAF0872847.1"/>
    <property type="molecule type" value="Genomic_DNA"/>
</dbReference>
<dbReference type="PROSITE" id="PS51154">
    <property type="entry name" value="MACRO"/>
    <property type="match status" value="1"/>
</dbReference>
<dbReference type="Gene3D" id="3.40.220.10">
    <property type="entry name" value="Leucine Aminopeptidase, subunit E, domain 1"/>
    <property type="match status" value="1"/>
</dbReference>
<feature type="domain" description="Macro" evidence="1">
    <location>
        <begin position="12"/>
        <end position="199"/>
    </location>
</feature>
<evidence type="ECO:0000259" key="1">
    <source>
        <dbReference type="PROSITE" id="PS51154"/>
    </source>
</evidence>
<dbReference type="SUPFAM" id="SSF52949">
    <property type="entry name" value="Macro domain-like"/>
    <property type="match status" value="1"/>
</dbReference>
<reference evidence="2" key="1">
    <citation type="submission" date="2021-02" db="EMBL/GenBank/DDBJ databases">
        <authorList>
            <person name="Nowell W R."/>
        </authorList>
    </citation>
    <scope>NUCLEOTIDE SEQUENCE</scope>
</reference>
<evidence type="ECO:0000313" key="2">
    <source>
        <dbReference type="EMBL" id="CAF0872847.1"/>
    </source>
</evidence>
<protein>
    <recommendedName>
        <fullName evidence="1">Macro domain-containing protein</fullName>
    </recommendedName>
</protein>